<dbReference type="EMBL" id="SHOA02000013">
    <property type="protein sequence ID" value="TDH65664.1"/>
    <property type="molecule type" value="Genomic_DNA"/>
</dbReference>
<keyword evidence="4" id="KW-0653">Protein transport</keyword>
<comment type="function">
    <text evidence="4">Acts as component of the GARP complex that is involved in retrograde transport from early and late endosomes to the trans-Golgi network (TGN).</text>
</comment>
<dbReference type="SUPFAM" id="SSF74788">
    <property type="entry name" value="Cullin repeat-like"/>
    <property type="match status" value="1"/>
</dbReference>
<comment type="similarity">
    <text evidence="1 4">Belongs to the VPS51 family.</text>
</comment>
<accession>A0A976FFR2</accession>
<comment type="subcellular location">
    <subcellularLocation>
        <location evidence="4">Golgi apparatus</location>
        <location evidence="4">trans-Golgi network</location>
    </subcellularLocation>
</comment>
<evidence type="ECO:0000256" key="4">
    <source>
        <dbReference type="RuleBase" id="RU368010"/>
    </source>
</evidence>
<evidence type="ECO:0000313" key="6">
    <source>
        <dbReference type="EMBL" id="TDH65664.1"/>
    </source>
</evidence>
<protein>
    <recommendedName>
        <fullName evidence="4">Vacuolar protein sorting-associated protein 51 homolog</fullName>
    </recommendedName>
</protein>
<dbReference type="InterPro" id="IPR014812">
    <property type="entry name" value="Vps51"/>
</dbReference>
<evidence type="ECO:0000256" key="3">
    <source>
        <dbReference type="ARBA" id="ARBA00023054"/>
    </source>
</evidence>
<dbReference type="GeneID" id="94344487"/>
<proteinExistence type="inferred from homology"/>
<organism evidence="6 7">
    <name type="scientific">Bremia lactucae</name>
    <name type="common">Lettuce downy mildew</name>
    <dbReference type="NCBI Taxonomy" id="4779"/>
    <lineage>
        <taxon>Eukaryota</taxon>
        <taxon>Sar</taxon>
        <taxon>Stramenopiles</taxon>
        <taxon>Oomycota</taxon>
        <taxon>Peronosporomycetes</taxon>
        <taxon>Peronosporales</taxon>
        <taxon>Peronosporaceae</taxon>
        <taxon>Bremia</taxon>
    </lineage>
</organism>
<evidence type="ECO:0000256" key="2">
    <source>
        <dbReference type="ARBA" id="ARBA00022448"/>
    </source>
</evidence>
<dbReference type="PANTHER" id="PTHR15954">
    <property type="entry name" value="VACUOLAR PROTEIN SORTING-ASSOCIATED PROTEIN 51 HOMOLOG"/>
    <property type="match status" value="1"/>
</dbReference>
<dbReference type="GO" id="GO:0007041">
    <property type="term" value="P:lysosomal transport"/>
    <property type="evidence" value="ECO:0007669"/>
    <property type="project" value="TreeGrafter"/>
</dbReference>
<dbReference type="GO" id="GO:0005829">
    <property type="term" value="C:cytosol"/>
    <property type="evidence" value="ECO:0007669"/>
    <property type="project" value="GOC"/>
</dbReference>
<dbReference type="RefSeq" id="XP_067815163.1">
    <property type="nucleotide sequence ID" value="XM_067958816.1"/>
</dbReference>
<dbReference type="PANTHER" id="PTHR15954:SF4">
    <property type="entry name" value="VACUOLAR PROTEIN SORTING-ASSOCIATED PROTEIN 51 HOMOLOG"/>
    <property type="match status" value="1"/>
</dbReference>
<dbReference type="Pfam" id="PF15469">
    <property type="entry name" value="Sec5"/>
    <property type="match status" value="1"/>
</dbReference>
<dbReference type="InterPro" id="IPR039481">
    <property type="entry name" value="EXOC2/Sec5_N_dom"/>
</dbReference>
<dbReference type="GO" id="GO:0048193">
    <property type="term" value="P:Golgi vesicle transport"/>
    <property type="evidence" value="ECO:0007669"/>
    <property type="project" value="TreeGrafter"/>
</dbReference>
<comment type="subunit">
    <text evidence="4">Component of the Golgi-associated retrograde protein (GARP) complex.</text>
</comment>
<dbReference type="GO" id="GO:1990745">
    <property type="term" value="C:EARP complex"/>
    <property type="evidence" value="ECO:0007669"/>
    <property type="project" value="TreeGrafter"/>
</dbReference>
<reference evidence="6 7" key="1">
    <citation type="journal article" date="2021" name="Genome Biol.">
        <title>AFLAP: assembly-free linkage analysis pipeline using k-mers from genome sequencing data.</title>
        <authorList>
            <person name="Fletcher K."/>
            <person name="Zhang L."/>
            <person name="Gil J."/>
            <person name="Han R."/>
            <person name="Cavanaugh K."/>
            <person name="Michelmore R."/>
        </authorList>
    </citation>
    <scope>NUCLEOTIDE SEQUENCE [LARGE SCALE GENOMIC DNA]</scope>
    <source>
        <strain evidence="6 7">SF5</strain>
    </source>
</reference>
<dbReference type="OrthoDB" id="203678at2759"/>
<name>A0A976FFR2_BRELC</name>
<keyword evidence="2 4" id="KW-0813">Transport</keyword>
<dbReference type="GO" id="GO:0032456">
    <property type="term" value="P:endocytic recycling"/>
    <property type="evidence" value="ECO:0007669"/>
    <property type="project" value="TreeGrafter"/>
</dbReference>
<dbReference type="GO" id="GO:0016020">
    <property type="term" value="C:membrane"/>
    <property type="evidence" value="ECO:0007669"/>
    <property type="project" value="TreeGrafter"/>
</dbReference>
<dbReference type="AlphaFoldDB" id="A0A976FFR2"/>
<dbReference type="GO" id="GO:0000938">
    <property type="term" value="C:GARP complex"/>
    <property type="evidence" value="ECO:0007669"/>
    <property type="project" value="UniProtKB-UniRule"/>
</dbReference>
<evidence type="ECO:0000313" key="7">
    <source>
        <dbReference type="Proteomes" id="UP000294530"/>
    </source>
</evidence>
<keyword evidence="4" id="KW-0445">Lipid transport</keyword>
<keyword evidence="7" id="KW-1185">Reference proteome</keyword>
<dbReference type="GO" id="GO:0007030">
    <property type="term" value="P:Golgi organization"/>
    <property type="evidence" value="ECO:0007669"/>
    <property type="project" value="UniProtKB-UniRule"/>
</dbReference>
<comment type="caution">
    <text evidence="6">The sequence shown here is derived from an EMBL/GenBank/DDBJ whole genome shotgun (WGS) entry which is preliminary data.</text>
</comment>
<dbReference type="InterPro" id="IPR016159">
    <property type="entry name" value="Cullin_repeat-like_dom_sf"/>
</dbReference>
<keyword evidence="4" id="KW-0333">Golgi apparatus</keyword>
<dbReference type="KEGG" id="blac:94344487"/>
<dbReference type="GO" id="GO:0015031">
    <property type="term" value="P:protein transport"/>
    <property type="evidence" value="ECO:0007669"/>
    <property type="project" value="UniProtKB-UniRule"/>
</dbReference>
<feature type="domain" description="Exocyst complex component EXOC2/Sec5 N-terminal" evidence="5">
    <location>
        <begin position="11"/>
        <end position="257"/>
    </location>
</feature>
<evidence type="ECO:0000259" key="5">
    <source>
        <dbReference type="Pfam" id="PF15469"/>
    </source>
</evidence>
<evidence type="ECO:0000256" key="1">
    <source>
        <dbReference type="ARBA" id="ARBA00006080"/>
    </source>
</evidence>
<dbReference type="GO" id="GO:0042147">
    <property type="term" value="P:retrograde transport, endosome to Golgi"/>
    <property type="evidence" value="ECO:0007669"/>
    <property type="project" value="UniProtKB-UniRule"/>
</dbReference>
<gene>
    <name evidence="6" type="ORF">CCR75_000710</name>
</gene>
<dbReference type="Proteomes" id="UP000294530">
    <property type="component" value="Unassembled WGS sequence"/>
</dbReference>
<dbReference type="GO" id="GO:0006869">
    <property type="term" value="P:lipid transport"/>
    <property type="evidence" value="ECO:0007669"/>
    <property type="project" value="UniProtKB-UniRule"/>
</dbReference>
<keyword evidence="3" id="KW-0175">Coiled coil</keyword>
<sequence length="813" mass="93354">MNNDHGMNRMQELLSSYYGLEDQESQQEQQRNIDSPGFDSNVYVKELLKTRGLNDLLSIDDQLIQEIKELDTNMQMLVYDNYSTFINATDTIHKVKNNVASMEDDVGRVVKSMETITAKSESINVALVPHRSKVEKLLGVQRLLKKFEFIFDLPERLTTAVKQKEYANATNYYLLARRILERYEHISSFKTIQFEAEKGIQQLERILKEQLLDMTLTSEELCETIVLLHQLNACSDENRIQFLEWHQVYFKQKVATFKTQETPVSVFDFLQQFHADILSAMSRVFAVYTTHFKPEIVAREMNDAVQDTEFFKFVNDLFALYATECTVQFRRPFSDFGAINDNFSIFSETDVSPDILESEFFVLMCVMKDFVSHVYALDKSMPMCGFAARATNIVKHCIHFQIQGVFHDLQRKVIELLVTSYNNVTILRQNTRDQGLSIRPLAYDSTRTFIDNVQQVLERLKPMMEAGFTMLPAISPLFTDLLQREVSNLLKWFNTTVLQSTEPKRTCLEVPCPIQADHDNVQLPYFEPCPHYFLFLACMCQELARNGIANCLHDCMKWLPPLVSSIHNSIDNPPMHQLNAKHVIQLTRDSSNALIQHVARYYGHEMCEICFNSIAAISWPHPPSEPQHVQEKMLGIVETTMRFGTEIANILGDTQSVSRFNNVRSNDWDVRNRTSALRSWNAEVTASSGMPLNVDRIFARRIQIVPSELALSTDTIVLTMLKVCLKGFIENLRLVELSMFGLQQMQLNAAFLCRLLLPMVTPGDAEEEIKSLLFALLLTARTRAFEDVLMDESTVVAIVNATSIQLRSRLQSC</sequence>